<dbReference type="AlphaFoldDB" id="A0A371K1R4"/>
<dbReference type="PANTHER" id="PTHR37299">
    <property type="entry name" value="TRANSCRIPTIONAL REGULATOR-RELATED"/>
    <property type="match status" value="1"/>
</dbReference>
<evidence type="ECO:0000259" key="4">
    <source>
        <dbReference type="PROSITE" id="PS50930"/>
    </source>
</evidence>
<dbReference type="PANTHER" id="PTHR37299:SF1">
    <property type="entry name" value="STAGE 0 SPORULATION PROTEIN A HOMOLOG"/>
    <property type="match status" value="1"/>
</dbReference>
<dbReference type="Pfam" id="PF00072">
    <property type="entry name" value="Response_reg"/>
    <property type="match status" value="1"/>
</dbReference>
<dbReference type="GO" id="GO:0000156">
    <property type="term" value="F:phosphorelay response regulator activity"/>
    <property type="evidence" value="ECO:0007669"/>
    <property type="project" value="InterPro"/>
</dbReference>
<dbReference type="Gene3D" id="3.40.50.2300">
    <property type="match status" value="1"/>
</dbReference>
<accession>A0A371K1R4</accession>
<feature type="domain" description="HTH LytTR-type" evidence="4">
    <location>
        <begin position="148"/>
        <end position="252"/>
    </location>
</feature>
<keyword evidence="6" id="KW-1185">Reference proteome</keyword>
<keyword evidence="1" id="KW-0902">Two-component regulatory system</keyword>
<dbReference type="SMART" id="SM00448">
    <property type="entry name" value="REC"/>
    <property type="match status" value="1"/>
</dbReference>
<protein>
    <submittedName>
        <fullName evidence="5">DNA-binding response regulator</fullName>
    </submittedName>
</protein>
<dbReference type="OrthoDB" id="236568at2"/>
<reference evidence="5 6" key="1">
    <citation type="submission" date="2018-08" db="EMBL/GenBank/DDBJ databases">
        <title>Lysobacter sp. zong2l5, whole genome shotgun sequence.</title>
        <authorList>
            <person name="Zhang X."/>
            <person name="Feng G."/>
            <person name="Zhu H."/>
        </authorList>
    </citation>
    <scope>NUCLEOTIDE SEQUENCE [LARGE SCALE GENOMIC DNA]</scope>
    <source>
        <strain evidence="6">zong2l5</strain>
    </source>
</reference>
<evidence type="ECO:0000313" key="5">
    <source>
        <dbReference type="EMBL" id="RDZ27792.1"/>
    </source>
</evidence>
<dbReference type="PROSITE" id="PS50930">
    <property type="entry name" value="HTH_LYTTR"/>
    <property type="match status" value="1"/>
</dbReference>
<dbReference type="SMART" id="SM00850">
    <property type="entry name" value="LytTR"/>
    <property type="match status" value="1"/>
</dbReference>
<name>A0A371K1R4_9GAMM</name>
<dbReference type="InterPro" id="IPR007492">
    <property type="entry name" value="LytTR_DNA-bd_dom"/>
</dbReference>
<evidence type="ECO:0000256" key="2">
    <source>
        <dbReference type="PROSITE-ProRule" id="PRU00169"/>
    </source>
</evidence>
<sequence>MRMRVAVIDDEPLARSGVITRLAAHADVEVVGEFADGPSALEGIAALAPDLVFIDVQMPGMTGLEALAALPPAQRPMAVLLTAYENFAVRAFELQAVDYLLKPIDDERFAEALERARQAQPYRRSAAPAASAQVAAANGEDASWLNRFVVRVGRRVAFVEAAEVEWIQADGDYATLHVGDRAYLLRESMGRLSRQLDPAQFVRVHRSTIVRIDCVAELQPLSNRDAMLRLRDGTPVRASRTYIEPLLARLHGRPGFGG</sequence>
<evidence type="ECO:0000259" key="3">
    <source>
        <dbReference type="PROSITE" id="PS50110"/>
    </source>
</evidence>
<dbReference type="SUPFAM" id="SSF52172">
    <property type="entry name" value="CheY-like"/>
    <property type="match status" value="1"/>
</dbReference>
<keyword evidence="5" id="KW-0238">DNA-binding</keyword>
<feature type="domain" description="Response regulatory" evidence="3">
    <location>
        <begin position="4"/>
        <end position="117"/>
    </location>
</feature>
<evidence type="ECO:0000256" key="1">
    <source>
        <dbReference type="ARBA" id="ARBA00023012"/>
    </source>
</evidence>
<proteinExistence type="predicted"/>
<keyword evidence="2" id="KW-0597">Phosphoprotein</keyword>
<dbReference type="GO" id="GO:0003677">
    <property type="term" value="F:DNA binding"/>
    <property type="evidence" value="ECO:0007669"/>
    <property type="project" value="UniProtKB-KW"/>
</dbReference>
<dbReference type="Proteomes" id="UP000264492">
    <property type="component" value="Unassembled WGS sequence"/>
</dbReference>
<dbReference type="InterPro" id="IPR011006">
    <property type="entry name" value="CheY-like_superfamily"/>
</dbReference>
<gene>
    <name evidence="5" type="ORF">DX914_01055</name>
</gene>
<comment type="caution">
    <text evidence="5">The sequence shown here is derived from an EMBL/GenBank/DDBJ whole genome shotgun (WGS) entry which is preliminary data.</text>
</comment>
<evidence type="ECO:0000313" key="6">
    <source>
        <dbReference type="Proteomes" id="UP000264492"/>
    </source>
</evidence>
<feature type="modified residue" description="4-aspartylphosphate" evidence="2">
    <location>
        <position position="55"/>
    </location>
</feature>
<dbReference type="InterPro" id="IPR046947">
    <property type="entry name" value="LytR-like"/>
</dbReference>
<dbReference type="PROSITE" id="PS50110">
    <property type="entry name" value="RESPONSE_REGULATORY"/>
    <property type="match status" value="1"/>
</dbReference>
<dbReference type="EMBL" id="QTSU01000001">
    <property type="protein sequence ID" value="RDZ27792.1"/>
    <property type="molecule type" value="Genomic_DNA"/>
</dbReference>
<organism evidence="5 6">
    <name type="scientific">Lysobacter silvisoli</name>
    <dbReference type="NCBI Taxonomy" id="2293254"/>
    <lineage>
        <taxon>Bacteria</taxon>
        <taxon>Pseudomonadati</taxon>
        <taxon>Pseudomonadota</taxon>
        <taxon>Gammaproteobacteria</taxon>
        <taxon>Lysobacterales</taxon>
        <taxon>Lysobacteraceae</taxon>
        <taxon>Lysobacter</taxon>
    </lineage>
</organism>
<dbReference type="Pfam" id="PF04397">
    <property type="entry name" value="LytTR"/>
    <property type="match status" value="1"/>
</dbReference>
<dbReference type="InterPro" id="IPR001789">
    <property type="entry name" value="Sig_transdc_resp-reg_receiver"/>
</dbReference>
<dbReference type="Gene3D" id="2.40.50.1020">
    <property type="entry name" value="LytTr DNA-binding domain"/>
    <property type="match status" value="1"/>
</dbReference>